<feature type="domain" description="Squalene cyclase N-terminal" evidence="6">
    <location>
        <begin position="103"/>
        <end position="396"/>
    </location>
</feature>
<gene>
    <name evidence="7" type="ORF">EJD97_001468</name>
</gene>
<protein>
    <recommendedName>
        <fullName evidence="4">Terpene cyclase/mutase family member</fullName>
        <ecNumber evidence="4">5.4.99.-</ecNumber>
    </recommendedName>
</protein>
<dbReference type="InterPro" id="IPR002365">
    <property type="entry name" value="Terpene_synthase_CS"/>
</dbReference>
<evidence type="ECO:0000259" key="6">
    <source>
        <dbReference type="Pfam" id="PF13249"/>
    </source>
</evidence>
<evidence type="ECO:0000256" key="4">
    <source>
        <dbReference type="RuleBase" id="RU362003"/>
    </source>
</evidence>
<dbReference type="InterPro" id="IPR018333">
    <property type="entry name" value="Squalene_cyclase"/>
</dbReference>
<evidence type="ECO:0000256" key="2">
    <source>
        <dbReference type="ARBA" id="ARBA00022737"/>
    </source>
</evidence>
<dbReference type="Pfam" id="PF13249">
    <property type="entry name" value="SQHop_cyclase_N"/>
    <property type="match status" value="1"/>
</dbReference>
<dbReference type="GO" id="GO:0016104">
    <property type="term" value="P:triterpenoid biosynthetic process"/>
    <property type="evidence" value="ECO:0007669"/>
    <property type="project" value="InterPro"/>
</dbReference>
<name>A0A6N2C531_SOLCI</name>
<dbReference type="PANTHER" id="PTHR11764">
    <property type="entry name" value="TERPENE CYCLASE/MUTASE FAMILY MEMBER"/>
    <property type="match status" value="1"/>
</dbReference>
<dbReference type="GO" id="GO:0031559">
    <property type="term" value="F:oxidosqualene cyclase activity"/>
    <property type="evidence" value="ECO:0007669"/>
    <property type="project" value="UniProtKB-ARBA"/>
</dbReference>
<evidence type="ECO:0000256" key="1">
    <source>
        <dbReference type="ARBA" id="ARBA00009755"/>
    </source>
</evidence>
<dbReference type="Gene3D" id="1.50.10.20">
    <property type="match status" value="2"/>
</dbReference>
<evidence type="ECO:0000256" key="3">
    <source>
        <dbReference type="ARBA" id="ARBA00023235"/>
    </source>
</evidence>
<dbReference type="PANTHER" id="PTHR11764:SF44">
    <property type="entry name" value="LANOSTEROL SYNTHASE"/>
    <property type="match status" value="1"/>
</dbReference>
<dbReference type="InterPro" id="IPR032697">
    <property type="entry name" value="SQ_cyclase_N"/>
</dbReference>
<keyword evidence="2" id="KW-0677">Repeat</keyword>
<dbReference type="SUPFAM" id="SSF48239">
    <property type="entry name" value="Terpenoid cyclases/Protein prenyltransferases"/>
    <property type="match status" value="2"/>
</dbReference>
<dbReference type="InterPro" id="IPR032696">
    <property type="entry name" value="SQ_cyclase_C"/>
</dbReference>
<organism evidence="7">
    <name type="scientific">Solanum chilense</name>
    <name type="common">Tomato</name>
    <name type="synonym">Lycopersicon chilense</name>
    <dbReference type="NCBI Taxonomy" id="4083"/>
    <lineage>
        <taxon>Eukaryota</taxon>
        <taxon>Viridiplantae</taxon>
        <taxon>Streptophyta</taxon>
        <taxon>Embryophyta</taxon>
        <taxon>Tracheophyta</taxon>
        <taxon>Spermatophyta</taxon>
        <taxon>Magnoliopsida</taxon>
        <taxon>eudicotyledons</taxon>
        <taxon>Gunneridae</taxon>
        <taxon>Pentapetalae</taxon>
        <taxon>asterids</taxon>
        <taxon>lamiids</taxon>
        <taxon>Solanales</taxon>
        <taxon>Solanaceae</taxon>
        <taxon>Solanoideae</taxon>
        <taxon>Solaneae</taxon>
        <taxon>Solanum</taxon>
        <taxon>Solanum subgen. Lycopersicon</taxon>
    </lineage>
</organism>
<dbReference type="EC" id="5.4.99.-" evidence="4"/>
<dbReference type="EMBL" id="RXGB01001154">
    <property type="protein sequence ID" value="TMX00050.1"/>
    <property type="molecule type" value="Genomic_DNA"/>
</dbReference>
<reference evidence="7" key="1">
    <citation type="submission" date="2019-05" db="EMBL/GenBank/DDBJ databases">
        <title>The de novo reference genome and transcriptome assemblies of the wild tomato species Solanum chilense.</title>
        <authorList>
            <person name="Stam R."/>
            <person name="Nosenko T."/>
            <person name="Hoerger A.C."/>
            <person name="Stephan W."/>
            <person name="Seidel M.A."/>
            <person name="Kuhn J.M.M."/>
            <person name="Haberer G."/>
            <person name="Tellier A."/>
        </authorList>
    </citation>
    <scope>NUCLEOTIDE SEQUENCE</scope>
    <source>
        <tissue evidence="7">Mature leaves</tissue>
    </source>
</reference>
<evidence type="ECO:0000259" key="5">
    <source>
        <dbReference type="Pfam" id="PF13243"/>
    </source>
</evidence>
<comment type="similarity">
    <text evidence="1 4">Belongs to the terpene cyclase/mutase family.</text>
</comment>
<sequence>MWKLKLSERNDPWTRSLNNNVGRQYWEFDQNNGTDEERSHVEDIREHFSMNRFHVKHSSDLLLRLQFAKGKQIEMLEKVKIESEEELVKRTLKMGLRFYSTIQADDGHWPADYGGPLFLLPGLVISLFIMEAMNVVLSEEHQKEILRYLYNHQNKDGGWGLHIEGHSTMFCTALNYVAIRLIDGENNVNNEAMEKSRKWIIEHGGVTYIPSWGKFWLSVLGVYEWSGNNPLPPELWLLPYFVPIHPGRMWCHCRMVYLAMSYLYGRRYVGPINSIILSLRRELYTTSYHHIDWDLARNQCAKEDLYYPHPLVQDILWEGLHTIGEPLLMQWPLSKLRKKALNTVMEHIHYEDKNTNYICIGPVNKVLNMLCCWVEDPDSQAIKLHLSRIKDYLWLAEDGMKMKGYNGSQLWDVSFGVQAILATNLPQEYGVMLKNAHHFIKASQVRENSNGDAKKWYRQHSRGGWPFSTVDNGWIVSDCTAEALKASILLSLMPLDIVGEVTAPHRLFEAVDLILSLQNSNGGFASYELTRSYAWLEMINPSETFGDITIDYQYVECTSAVIQALQSFKKNYPKQREKEIEACINKALQFIQTIQLPDGSWYGSWGVCYTYGTWFGICGLVAGGYTYENCKSIRKACHFLLSKQLQPSGGWGESYLSSQHKGKRDPTPLKRAAKILVNSQMDNGDFPQQEIIGVFNRNCMISYSSYRNIFPIWALGAYLNQVLLSSKEYHE</sequence>
<dbReference type="Pfam" id="PF13243">
    <property type="entry name" value="SQHop_cyclase_C"/>
    <property type="match status" value="1"/>
</dbReference>
<dbReference type="CDD" id="cd02892">
    <property type="entry name" value="SQCY_1"/>
    <property type="match status" value="1"/>
</dbReference>
<accession>A0A6N2C531</accession>
<dbReference type="PROSITE" id="PS01074">
    <property type="entry name" value="TERPENE_SYNTHASES"/>
    <property type="match status" value="1"/>
</dbReference>
<keyword evidence="3 4" id="KW-0413">Isomerase</keyword>
<dbReference type="FunFam" id="1.50.10.20:FF:000002">
    <property type="entry name" value="Terpene cyclase/mutase family member"/>
    <property type="match status" value="1"/>
</dbReference>
<proteinExistence type="inferred from homology"/>
<dbReference type="InterPro" id="IPR008930">
    <property type="entry name" value="Terpenoid_cyclase/PrenylTrfase"/>
</dbReference>
<dbReference type="NCBIfam" id="TIGR01787">
    <property type="entry name" value="squalene_cyclas"/>
    <property type="match status" value="1"/>
</dbReference>
<dbReference type="SFLD" id="SFLDG01016">
    <property type="entry name" value="Prenyltransferase_Like_2"/>
    <property type="match status" value="1"/>
</dbReference>
<dbReference type="AlphaFoldDB" id="A0A6N2C531"/>
<evidence type="ECO:0000313" key="7">
    <source>
        <dbReference type="EMBL" id="TMX00050.1"/>
    </source>
</evidence>
<feature type="domain" description="Squalene cyclase C-terminal" evidence="5">
    <location>
        <begin position="408"/>
        <end position="661"/>
    </location>
</feature>
<comment type="caution">
    <text evidence="7">The sequence shown here is derived from an EMBL/GenBank/DDBJ whole genome shotgun (WGS) entry which is preliminary data.</text>
</comment>
<dbReference type="GO" id="GO:0005811">
    <property type="term" value="C:lipid droplet"/>
    <property type="evidence" value="ECO:0007669"/>
    <property type="project" value="InterPro"/>
</dbReference>